<sequence>MVIWHPTYYLPFLLCRGTATSSDSTPFPVRDIPPSHDRTGRYRVAMMSSSGLSSAALSSHASSTIQTSSSVPSEIESTLNHISSHRNVRGVMVLSRGGSIIRHTGAAFEGEHGRKYAGVIKKIVDACKHGLDEAAEEGDDLKFVRIRTKKHEVMISPDERYILVVLQHPVQ</sequence>
<accession>A0A9P6BBI0</accession>
<dbReference type="EMBL" id="MU128909">
    <property type="protein sequence ID" value="KAF9520964.1"/>
    <property type="molecule type" value="Genomic_DNA"/>
</dbReference>
<dbReference type="Proteomes" id="UP000886523">
    <property type="component" value="Unassembled WGS sequence"/>
</dbReference>
<evidence type="ECO:0000259" key="2">
    <source>
        <dbReference type="SMART" id="SM00960"/>
    </source>
</evidence>
<comment type="caution">
    <text evidence="3">The sequence shown here is derived from an EMBL/GenBank/DDBJ whole genome shotgun (WGS) entry which is preliminary data.</text>
</comment>
<proteinExistence type="inferred from homology"/>
<dbReference type="AlphaFoldDB" id="A0A9P6BBI0"/>
<gene>
    <name evidence="3" type="ORF">BS47DRAFT_1335049</name>
</gene>
<dbReference type="Pfam" id="PF03259">
    <property type="entry name" value="Robl_LC7"/>
    <property type="match status" value="1"/>
</dbReference>
<protein>
    <recommendedName>
        <fullName evidence="2">Roadblock/LAMTOR2 domain-containing protein</fullName>
    </recommendedName>
</protein>
<comment type="similarity">
    <text evidence="1">Belongs to the GAMAD family.</text>
</comment>
<feature type="domain" description="Roadblock/LAMTOR2" evidence="2">
    <location>
        <begin position="75"/>
        <end position="167"/>
    </location>
</feature>
<evidence type="ECO:0000313" key="3">
    <source>
        <dbReference type="EMBL" id="KAF9520964.1"/>
    </source>
</evidence>
<organism evidence="3 4">
    <name type="scientific">Hydnum rufescens UP504</name>
    <dbReference type="NCBI Taxonomy" id="1448309"/>
    <lineage>
        <taxon>Eukaryota</taxon>
        <taxon>Fungi</taxon>
        <taxon>Dikarya</taxon>
        <taxon>Basidiomycota</taxon>
        <taxon>Agaricomycotina</taxon>
        <taxon>Agaricomycetes</taxon>
        <taxon>Cantharellales</taxon>
        <taxon>Hydnaceae</taxon>
        <taxon>Hydnum</taxon>
    </lineage>
</organism>
<name>A0A9P6BBI0_9AGAM</name>
<dbReference type="SMART" id="SM00960">
    <property type="entry name" value="Robl_LC7"/>
    <property type="match status" value="1"/>
</dbReference>
<dbReference type="SUPFAM" id="SSF103196">
    <property type="entry name" value="Roadblock/LC7 domain"/>
    <property type="match status" value="1"/>
</dbReference>
<evidence type="ECO:0000256" key="1">
    <source>
        <dbReference type="ARBA" id="ARBA00007191"/>
    </source>
</evidence>
<dbReference type="Gene3D" id="3.30.450.30">
    <property type="entry name" value="Dynein light chain 2a, cytoplasmic"/>
    <property type="match status" value="1"/>
</dbReference>
<dbReference type="OrthoDB" id="9985637at2759"/>
<keyword evidence="4" id="KW-1185">Reference proteome</keyword>
<dbReference type="InterPro" id="IPR004942">
    <property type="entry name" value="Roadblock/LAMTOR2_dom"/>
</dbReference>
<reference evidence="3" key="1">
    <citation type="journal article" date="2020" name="Nat. Commun.">
        <title>Large-scale genome sequencing of mycorrhizal fungi provides insights into the early evolution of symbiotic traits.</title>
        <authorList>
            <person name="Miyauchi S."/>
            <person name="Kiss E."/>
            <person name="Kuo A."/>
            <person name="Drula E."/>
            <person name="Kohler A."/>
            <person name="Sanchez-Garcia M."/>
            <person name="Morin E."/>
            <person name="Andreopoulos B."/>
            <person name="Barry K.W."/>
            <person name="Bonito G."/>
            <person name="Buee M."/>
            <person name="Carver A."/>
            <person name="Chen C."/>
            <person name="Cichocki N."/>
            <person name="Clum A."/>
            <person name="Culley D."/>
            <person name="Crous P.W."/>
            <person name="Fauchery L."/>
            <person name="Girlanda M."/>
            <person name="Hayes R.D."/>
            <person name="Keri Z."/>
            <person name="LaButti K."/>
            <person name="Lipzen A."/>
            <person name="Lombard V."/>
            <person name="Magnuson J."/>
            <person name="Maillard F."/>
            <person name="Murat C."/>
            <person name="Nolan M."/>
            <person name="Ohm R.A."/>
            <person name="Pangilinan J."/>
            <person name="Pereira M.F."/>
            <person name="Perotto S."/>
            <person name="Peter M."/>
            <person name="Pfister S."/>
            <person name="Riley R."/>
            <person name="Sitrit Y."/>
            <person name="Stielow J.B."/>
            <person name="Szollosi G."/>
            <person name="Zifcakova L."/>
            <person name="Stursova M."/>
            <person name="Spatafora J.W."/>
            <person name="Tedersoo L."/>
            <person name="Vaario L.M."/>
            <person name="Yamada A."/>
            <person name="Yan M."/>
            <person name="Wang P."/>
            <person name="Xu J."/>
            <person name="Bruns T."/>
            <person name="Baldrian P."/>
            <person name="Vilgalys R."/>
            <person name="Dunand C."/>
            <person name="Henrissat B."/>
            <person name="Grigoriev I.V."/>
            <person name="Hibbett D."/>
            <person name="Nagy L.G."/>
            <person name="Martin F.M."/>
        </authorList>
    </citation>
    <scope>NUCLEOTIDE SEQUENCE</scope>
    <source>
        <strain evidence="3">UP504</strain>
    </source>
</reference>
<dbReference type="PANTHER" id="PTHR10779">
    <property type="entry name" value="DYNEIN LIGHT CHAIN ROADBLOCK"/>
    <property type="match status" value="1"/>
</dbReference>
<evidence type="ECO:0000313" key="4">
    <source>
        <dbReference type="Proteomes" id="UP000886523"/>
    </source>
</evidence>